<reference evidence="2 3" key="1">
    <citation type="submission" date="2020-08" db="EMBL/GenBank/DDBJ databases">
        <authorList>
            <person name="Koutsovoulos G."/>
            <person name="Danchin GJ E."/>
        </authorList>
    </citation>
    <scope>NUCLEOTIDE SEQUENCE [LARGE SCALE GENOMIC DNA]</scope>
</reference>
<dbReference type="Pfam" id="PF00646">
    <property type="entry name" value="F-box"/>
    <property type="match status" value="1"/>
</dbReference>
<dbReference type="SUPFAM" id="SSF81383">
    <property type="entry name" value="F-box domain"/>
    <property type="match status" value="1"/>
</dbReference>
<dbReference type="InterPro" id="IPR001810">
    <property type="entry name" value="F-box_dom"/>
</dbReference>
<comment type="caution">
    <text evidence="2">The sequence shown here is derived from an EMBL/GenBank/DDBJ whole genome shotgun (WGS) entry which is preliminary data.</text>
</comment>
<feature type="domain" description="F-box" evidence="1">
    <location>
        <begin position="1"/>
        <end position="51"/>
    </location>
</feature>
<protein>
    <recommendedName>
        <fullName evidence="1">F-box domain-containing protein</fullName>
    </recommendedName>
</protein>
<evidence type="ECO:0000313" key="3">
    <source>
        <dbReference type="Proteomes" id="UP000580250"/>
    </source>
</evidence>
<accession>A0A6V7Y6R7</accession>
<dbReference type="PROSITE" id="PS50181">
    <property type="entry name" value="FBOX"/>
    <property type="match status" value="1"/>
</dbReference>
<dbReference type="InterPro" id="IPR036047">
    <property type="entry name" value="F-box-like_dom_sf"/>
</dbReference>
<dbReference type="AlphaFoldDB" id="A0A6V7Y6R7"/>
<dbReference type="EMBL" id="CAJEWN010003308">
    <property type="protein sequence ID" value="CAD2207234.1"/>
    <property type="molecule type" value="Genomic_DNA"/>
</dbReference>
<sequence length="206" mass="24858">MFSLPLEVQLDILKCLDFNQIFSVKQTNFYFRNLINKYEGELCFRIKFSELLLIDYDHLLWLRSYKFIEPQSGIFEFTLNRQLKKKWKRAISKSIPLYEYDRNLILCIKTVDTKPHYVLKLPNIPKNIEEMIIIRCWLERLFKCAFEYAHFDKCVFNPEMLNILFYTNKTLKFNIKRPYISSNNEICGNKLGIILDHLIIFRISCD</sequence>
<evidence type="ECO:0000313" key="2">
    <source>
        <dbReference type="EMBL" id="CAD2207234.1"/>
    </source>
</evidence>
<evidence type="ECO:0000259" key="1">
    <source>
        <dbReference type="PROSITE" id="PS50181"/>
    </source>
</evidence>
<gene>
    <name evidence="2" type="ORF">MENT_LOCUS61152</name>
</gene>
<organism evidence="2 3">
    <name type="scientific">Meloidogyne enterolobii</name>
    <name type="common">Root-knot nematode worm</name>
    <name type="synonym">Meloidogyne mayaguensis</name>
    <dbReference type="NCBI Taxonomy" id="390850"/>
    <lineage>
        <taxon>Eukaryota</taxon>
        <taxon>Metazoa</taxon>
        <taxon>Ecdysozoa</taxon>
        <taxon>Nematoda</taxon>
        <taxon>Chromadorea</taxon>
        <taxon>Rhabditida</taxon>
        <taxon>Tylenchina</taxon>
        <taxon>Tylenchomorpha</taxon>
        <taxon>Tylenchoidea</taxon>
        <taxon>Meloidogynidae</taxon>
        <taxon>Meloidogyninae</taxon>
        <taxon>Meloidogyne</taxon>
    </lineage>
</organism>
<proteinExistence type="predicted"/>
<name>A0A6V7Y6R7_MELEN</name>
<dbReference type="Proteomes" id="UP000580250">
    <property type="component" value="Unassembled WGS sequence"/>
</dbReference>